<feature type="domain" description="ABM" evidence="1">
    <location>
        <begin position="7"/>
        <end position="74"/>
    </location>
</feature>
<dbReference type="SUPFAM" id="SSF54909">
    <property type="entry name" value="Dimeric alpha+beta barrel"/>
    <property type="match status" value="1"/>
</dbReference>
<evidence type="ECO:0000313" key="3">
    <source>
        <dbReference type="Proteomes" id="UP001270362"/>
    </source>
</evidence>
<accession>A0AAE1CB05</accession>
<dbReference type="Gene3D" id="3.30.70.100">
    <property type="match status" value="1"/>
</dbReference>
<dbReference type="InterPro" id="IPR007138">
    <property type="entry name" value="ABM_dom"/>
</dbReference>
<dbReference type="PANTHER" id="PTHR40624">
    <property type="entry name" value="BIOSYNTHESIS MONOOXYGENASE, PUTATIVE (AFU_ORTHOLOGUE AFUA_1G12025)-RELATED"/>
    <property type="match status" value="1"/>
</dbReference>
<dbReference type="PANTHER" id="PTHR40624:SF1">
    <property type="entry name" value="BIOSYNTHESIS MONOOXYGENASE, PUTATIVE (AFU_ORTHOLOGUE AFUA_1G12025)-RELATED"/>
    <property type="match status" value="1"/>
</dbReference>
<dbReference type="AlphaFoldDB" id="A0AAE1CB05"/>
<evidence type="ECO:0000259" key="1">
    <source>
        <dbReference type="Pfam" id="PF03992"/>
    </source>
</evidence>
<dbReference type="Pfam" id="PF03992">
    <property type="entry name" value="ABM"/>
    <property type="match status" value="1"/>
</dbReference>
<protein>
    <recommendedName>
        <fullName evidence="1">ABM domain-containing protein</fullName>
    </recommendedName>
</protein>
<reference evidence="2" key="2">
    <citation type="submission" date="2023-06" db="EMBL/GenBank/DDBJ databases">
        <authorList>
            <consortium name="Lawrence Berkeley National Laboratory"/>
            <person name="Haridas S."/>
            <person name="Hensen N."/>
            <person name="Bonometti L."/>
            <person name="Westerberg I."/>
            <person name="Brannstrom I.O."/>
            <person name="Guillou S."/>
            <person name="Cros-Aarteil S."/>
            <person name="Calhoun S."/>
            <person name="Kuo A."/>
            <person name="Mondo S."/>
            <person name="Pangilinan J."/>
            <person name="Riley R."/>
            <person name="Labutti K."/>
            <person name="Andreopoulos B."/>
            <person name="Lipzen A."/>
            <person name="Chen C."/>
            <person name="Yanf M."/>
            <person name="Daum C."/>
            <person name="Ng V."/>
            <person name="Clum A."/>
            <person name="Steindorff A."/>
            <person name="Ohm R."/>
            <person name="Martin F."/>
            <person name="Silar P."/>
            <person name="Natvig D."/>
            <person name="Lalanne C."/>
            <person name="Gautier V."/>
            <person name="Ament-Velasquez S.L."/>
            <person name="Kruys A."/>
            <person name="Hutchinson M.I."/>
            <person name="Powell A.J."/>
            <person name="Barry K."/>
            <person name="Miller A.N."/>
            <person name="Grigoriev I.V."/>
            <person name="Debuchy R."/>
            <person name="Gladieux P."/>
            <person name="Thoren M.H."/>
            <person name="Johannesson H."/>
        </authorList>
    </citation>
    <scope>NUCLEOTIDE SEQUENCE</scope>
    <source>
        <strain evidence="2">CBS 314.62</strain>
    </source>
</reference>
<proteinExistence type="predicted"/>
<dbReference type="InterPro" id="IPR011008">
    <property type="entry name" value="Dimeric_a/b-barrel"/>
</dbReference>
<name>A0AAE1CB05_9PEZI</name>
<evidence type="ECO:0000313" key="2">
    <source>
        <dbReference type="EMBL" id="KAK3686134.1"/>
    </source>
</evidence>
<keyword evidence="3" id="KW-1185">Reference proteome</keyword>
<dbReference type="Proteomes" id="UP001270362">
    <property type="component" value="Unassembled WGS sequence"/>
</dbReference>
<dbReference type="EMBL" id="JAULSO010000003">
    <property type="protein sequence ID" value="KAK3686134.1"/>
    <property type="molecule type" value="Genomic_DNA"/>
</dbReference>
<gene>
    <name evidence="2" type="ORF">B0T22DRAFT_467398</name>
</gene>
<comment type="caution">
    <text evidence="2">The sequence shown here is derived from an EMBL/GenBank/DDBJ whole genome shotgun (WGS) entry which is preliminary data.</text>
</comment>
<sequence length="106" mass="12002">MALHYLALLYPKADKVARVEEITQSVCDYVKENEPGVLQYQWFRVQGGEKPMLVVWESYADQAAVDAHKSSPKMAWLVETSQKEDLFAAPLEVKLLDGFAGWASRL</sequence>
<organism evidence="2 3">
    <name type="scientific">Podospora appendiculata</name>
    <dbReference type="NCBI Taxonomy" id="314037"/>
    <lineage>
        <taxon>Eukaryota</taxon>
        <taxon>Fungi</taxon>
        <taxon>Dikarya</taxon>
        <taxon>Ascomycota</taxon>
        <taxon>Pezizomycotina</taxon>
        <taxon>Sordariomycetes</taxon>
        <taxon>Sordariomycetidae</taxon>
        <taxon>Sordariales</taxon>
        <taxon>Podosporaceae</taxon>
        <taxon>Podospora</taxon>
    </lineage>
</organism>
<reference evidence="2" key="1">
    <citation type="journal article" date="2023" name="Mol. Phylogenet. Evol.">
        <title>Genome-scale phylogeny and comparative genomics of the fungal order Sordariales.</title>
        <authorList>
            <person name="Hensen N."/>
            <person name="Bonometti L."/>
            <person name="Westerberg I."/>
            <person name="Brannstrom I.O."/>
            <person name="Guillou S."/>
            <person name="Cros-Aarteil S."/>
            <person name="Calhoun S."/>
            <person name="Haridas S."/>
            <person name="Kuo A."/>
            <person name="Mondo S."/>
            <person name="Pangilinan J."/>
            <person name="Riley R."/>
            <person name="LaButti K."/>
            <person name="Andreopoulos B."/>
            <person name="Lipzen A."/>
            <person name="Chen C."/>
            <person name="Yan M."/>
            <person name="Daum C."/>
            <person name="Ng V."/>
            <person name="Clum A."/>
            <person name="Steindorff A."/>
            <person name="Ohm R.A."/>
            <person name="Martin F."/>
            <person name="Silar P."/>
            <person name="Natvig D.O."/>
            <person name="Lalanne C."/>
            <person name="Gautier V."/>
            <person name="Ament-Velasquez S.L."/>
            <person name="Kruys A."/>
            <person name="Hutchinson M.I."/>
            <person name="Powell A.J."/>
            <person name="Barry K."/>
            <person name="Miller A.N."/>
            <person name="Grigoriev I.V."/>
            <person name="Debuchy R."/>
            <person name="Gladieux P."/>
            <person name="Hiltunen Thoren M."/>
            <person name="Johannesson H."/>
        </authorList>
    </citation>
    <scope>NUCLEOTIDE SEQUENCE</scope>
    <source>
        <strain evidence="2">CBS 314.62</strain>
    </source>
</reference>